<gene>
    <name evidence="1" type="ORF">SEA_CUKE_108</name>
</gene>
<organism evidence="1 2">
    <name type="scientific">Mycobacterium phage Cuke</name>
    <dbReference type="NCBI Taxonomy" id="2079417"/>
    <lineage>
        <taxon>Viruses</taxon>
        <taxon>Duplodnaviria</taxon>
        <taxon>Heunggongvirae</taxon>
        <taxon>Uroviricota</taxon>
        <taxon>Caudoviricetes</taxon>
        <taxon>Cukevirus</taxon>
        <taxon>Cukevirus cuke</taxon>
    </lineage>
</organism>
<keyword evidence="2" id="KW-1185">Reference proteome</keyword>
<evidence type="ECO:0000313" key="2">
    <source>
        <dbReference type="Proteomes" id="UP000240246"/>
    </source>
</evidence>
<accession>A0A2L1IX16</accession>
<proteinExistence type="predicted"/>
<protein>
    <submittedName>
        <fullName evidence="1">Uncharacterized protein</fullName>
    </submittedName>
</protein>
<name>A0A2L1IX16_9CAUD</name>
<dbReference type="Proteomes" id="UP000240246">
    <property type="component" value="Segment"/>
</dbReference>
<reference evidence="2" key="1">
    <citation type="submission" date="2018-01" db="EMBL/GenBank/DDBJ databases">
        <authorList>
            <person name="Gaut B.S."/>
            <person name="Morton B.R."/>
            <person name="Clegg M.T."/>
            <person name="Duvall M.R."/>
        </authorList>
    </citation>
    <scope>NUCLEOTIDE SEQUENCE [LARGE SCALE GENOMIC DNA]</scope>
</reference>
<evidence type="ECO:0000313" key="1">
    <source>
        <dbReference type="EMBL" id="AVD99724.1"/>
    </source>
</evidence>
<dbReference type="EMBL" id="MG757156">
    <property type="protein sequence ID" value="AVD99724.1"/>
    <property type="molecule type" value="Genomic_DNA"/>
</dbReference>
<sequence>MQFKFGYSHSKALTCKDIGNRNVNAGQSTFLPEAKLIAGQGD</sequence>